<dbReference type="RefSeq" id="WP_160681156.1">
    <property type="nucleotide sequence ID" value="NZ_WTYW01000001.1"/>
</dbReference>
<sequence length="243" mass="24770">MASPVERPAPSLGLMPFAQTPGPWSGDTWLLLRGGQRTVQRAGAPAGVLGEDQIGAVLRYRIAQAGGRNIALHARASKALSENGEAELAIGLQARLLASIPVVAHVEGRLALRDDETELRPAAFVTTGFDDVALPLGAKARGYGQAGYVGGAFATPFADGHIVASREVASFDLAPSVAGKVEVGAGAWGGAQEGAARIDVGPEASVTLQIADVPLRIAASYRVRVGGDAMPADGAAITISTGF</sequence>
<proteinExistence type="predicted"/>
<reference evidence="1 2" key="1">
    <citation type="submission" date="2019-12" db="EMBL/GenBank/DDBJ databases">
        <title>Genomic-based taxomic classification of the family Erythrobacteraceae.</title>
        <authorList>
            <person name="Xu L."/>
        </authorList>
    </citation>
    <scope>NUCLEOTIDE SEQUENCE [LARGE SCALE GENOMIC DNA]</scope>
    <source>
        <strain evidence="1 2">MCCC 1A09962</strain>
    </source>
</reference>
<dbReference type="AlphaFoldDB" id="A0A844Z9K8"/>
<dbReference type="OrthoDB" id="7427399at2"/>
<keyword evidence="2" id="KW-1185">Reference proteome</keyword>
<dbReference type="EMBL" id="WTYW01000001">
    <property type="protein sequence ID" value="MXO84605.1"/>
    <property type="molecule type" value="Genomic_DNA"/>
</dbReference>
<evidence type="ECO:0000313" key="1">
    <source>
        <dbReference type="EMBL" id="MXO84605.1"/>
    </source>
</evidence>
<comment type="caution">
    <text evidence="1">The sequence shown here is derived from an EMBL/GenBank/DDBJ whole genome shotgun (WGS) entry which is preliminary data.</text>
</comment>
<gene>
    <name evidence="1" type="ORF">GRI38_00975</name>
</gene>
<name>A0A844Z9K8_9SPHN</name>
<organism evidence="1 2">
    <name type="scientific">Parapontixanthobacter aurantiacus</name>
    <dbReference type="NCBI Taxonomy" id="1463599"/>
    <lineage>
        <taxon>Bacteria</taxon>
        <taxon>Pseudomonadati</taxon>
        <taxon>Pseudomonadota</taxon>
        <taxon>Alphaproteobacteria</taxon>
        <taxon>Sphingomonadales</taxon>
        <taxon>Erythrobacteraceae</taxon>
        <taxon>Parapontixanthobacter</taxon>
    </lineage>
</organism>
<protein>
    <submittedName>
        <fullName evidence="1">Uncharacterized protein</fullName>
    </submittedName>
</protein>
<evidence type="ECO:0000313" key="2">
    <source>
        <dbReference type="Proteomes" id="UP000433104"/>
    </source>
</evidence>
<accession>A0A844Z9K8</accession>
<dbReference type="Proteomes" id="UP000433104">
    <property type="component" value="Unassembled WGS sequence"/>
</dbReference>